<evidence type="ECO:0000313" key="2">
    <source>
        <dbReference type="EMBL" id="RBP51100.1"/>
    </source>
</evidence>
<evidence type="ECO:0000256" key="1">
    <source>
        <dbReference type="SAM" id="SignalP"/>
    </source>
</evidence>
<accession>A0A395JQV7</accession>
<proteinExistence type="predicted"/>
<feature type="chain" id="PRO_5017322713" evidence="1">
    <location>
        <begin position="27"/>
        <end position="186"/>
    </location>
</feature>
<sequence length="186" mass="20075">MRKYFPQLLMASFALLISVQHNTVLAQSQAPKVVVIPLGSESKTIHEPGVAQSLNFSNTALETNTTTLDEVQLNAPAAGYAQVMATFTVLIFHVSGGFDTLAYFNLQESQGNVATGVAWIESVDANAPTGLYRRIVTVQKILEIDEAGPITYYLTGQKGNGGGDVRFDQVYLSAIYFAKTYGASTE</sequence>
<keyword evidence="1" id="KW-0732">Signal</keyword>
<comment type="caution">
    <text evidence="2">The sequence shown here is derived from an EMBL/GenBank/DDBJ whole genome shotgun (WGS) entry which is preliminary data.</text>
</comment>
<gene>
    <name evidence="2" type="ORF">DFR28_102519</name>
</gene>
<dbReference type="AlphaFoldDB" id="A0A395JQV7"/>
<feature type="signal peptide" evidence="1">
    <location>
        <begin position="1"/>
        <end position="26"/>
    </location>
</feature>
<dbReference type="RefSeq" id="WP_113953896.1">
    <property type="nucleotide sequence ID" value="NZ_QNRT01000002.1"/>
</dbReference>
<dbReference type="Proteomes" id="UP000253083">
    <property type="component" value="Unassembled WGS sequence"/>
</dbReference>
<organism evidence="2 3">
    <name type="scientific">Arenicella xantha</name>
    <dbReference type="NCBI Taxonomy" id="644221"/>
    <lineage>
        <taxon>Bacteria</taxon>
        <taxon>Pseudomonadati</taxon>
        <taxon>Pseudomonadota</taxon>
        <taxon>Gammaproteobacteria</taxon>
        <taxon>Arenicellales</taxon>
        <taxon>Arenicellaceae</taxon>
        <taxon>Arenicella</taxon>
    </lineage>
</organism>
<protein>
    <submittedName>
        <fullName evidence="2">Uncharacterized protein</fullName>
    </submittedName>
</protein>
<dbReference type="InParanoid" id="A0A395JQV7"/>
<reference evidence="2 3" key="1">
    <citation type="submission" date="2018-06" db="EMBL/GenBank/DDBJ databases">
        <title>Genomic Encyclopedia of Type Strains, Phase IV (KMG-IV): sequencing the most valuable type-strain genomes for metagenomic binning, comparative biology and taxonomic classification.</title>
        <authorList>
            <person name="Goeker M."/>
        </authorList>
    </citation>
    <scope>NUCLEOTIDE SEQUENCE [LARGE SCALE GENOMIC DNA]</scope>
    <source>
        <strain evidence="2 3">DSM 24032</strain>
    </source>
</reference>
<name>A0A395JQV7_9GAMM</name>
<keyword evidence="3" id="KW-1185">Reference proteome</keyword>
<dbReference type="EMBL" id="QNRT01000002">
    <property type="protein sequence ID" value="RBP51100.1"/>
    <property type="molecule type" value="Genomic_DNA"/>
</dbReference>
<evidence type="ECO:0000313" key="3">
    <source>
        <dbReference type="Proteomes" id="UP000253083"/>
    </source>
</evidence>